<name>A0A5C4MUM8_9RHOB</name>
<sequence>MLFALQHRAADGRADWKKLGTVIERLAPLVCRDVSLSELDIDDADWWIGLGRVDLHGSIITIQRGDTLIAAFDRRDDGRLRTTVYHPLCARAIRSVIGLGSKPHPEHGVNMRPDNWDYAGDCAALNGNVYAAKDGCTYLSSWHKGLGADWEGRDDPVWILERKNAWPRSTGFVATEIKVFRRMTALMETLPPCEVPQADELPEEYARPQARVHVADAEPPPAPLTSYDLSTQDGRLGFFVALYDDYQEDGLLPAVNHVWDNLAKPKGVRCALMAQKVGKSGTGRRALIRFIKRFLQEILYEFHIPDLPLQADYASFDDWNRACRAMFAEVDERLFELLSRYEAILDGRDPEETQAAPAGIVIKGPWGRGKPNA</sequence>
<keyword evidence="2" id="KW-1185">Reference proteome</keyword>
<dbReference type="RefSeq" id="WP_139076853.1">
    <property type="nucleotide sequence ID" value="NZ_VDFU01000012.1"/>
</dbReference>
<dbReference type="OrthoDB" id="6402897at2"/>
<accession>A0A5C4MUM8</accession>
<reference evidence="1 2" key="1">
    <citation type="submission" date="2019-06" db="EMBL/GenBank/DDBJ databases">
        <title>YIM 131921 draft genome.</title>
        <authorList>
            <person name="Jiang L."/>
        </authorList>
    </citation>
    <scope>NUCLEOTIDE SEQUENCE [LARGE SCALE GENOMIC DNA]</scope>
    <source>
        <strain evidence="1 2">YIM 131921</strain>
    </source>
</reference>
<dbReference type="Proteomes" id="UP000305887">
    <property type="component" value="Unassembled WGS sequence"/>
</dbReference>
<proteinExistence type="predicted"/>
<dbReference type="AlphaFoldDB" id="A0A5C4MUM8"/>
<organism evidence="1 2">
    <name type="scientific">Rubellimicrobium rubrum</name>
    <dbReference type="NCBI Taxonomy" id="2585369"/>
    <lineage>
        <taxon>Bacteria</taxon>
        <taxon>Pseudomonadati</taxon>
        <taxon>Pseudomonadota</taxon>
        <taxon>Alphaproteobacteria</taxon>
        <taxon>Rhodobacterales</taxon>
        <taxon>Roseobacteraceae</taxon>
        <taxon>Rubellimicrobium</taxon>
    </lineage>
</organism>
<evidence type="ECO:0000313" key="2">
    <source>
        <dbReference type="Proteomes" id="UP000305887"/>
    </source>
</evidence>
<gene>
    <name evidence="1" type="ORF">FHG66_11240</name>
</gene>
<evidence type="ECO:0000313" key="1">
    <source>
        <dbReference type="EMBL" id="TNC49306.1"/>
    </source>
</evidence>
<protein>
    <submittedName>
        <fullName evidence="1">Uncharacterized protein</fullName>
    </submittedName>
</protein>
<dbReference type="EMBL" id="VDFU01000012">
    <property type="protein sequence ID" value="TNC49306.1"/>
    <property type="molecule type" value="Genomic_DNA"/>
</dbReference>
<comment type="caution">
    <text evidence="1">The sequence shown here is derived from an EMBL/GenBank/DDBJ whole genome shotgun (WGS) entry which is preliminary data.</text>
</comment>